<reference evidence="1" key="2">
    <citation type="journal article" date="2015" name="Fish Shellfish Immunol.">
        <title>Early steps in the European eel (Anguilla anguilla)-Vibrio vulnificus interaction in the gills: Role of the RtxA13 toxin.</title>
        <authorList>
            <person name="Callol A."/>
            <person name="Pajuelo D."/>
            <person name="Ebbesson L."/>
            <person name="Teles M."/>
            <person name="MacKenzie S."/>
            <person name="Amaro C."/>
        </authorList>
    </citation>
    <scope>NUCLEOTIDE SEQUENCE</scope>
</reference>
<dbReference type="AlphaFoldDB" id="A0A0E9T2X7"/>
<dbReference type="EMBL" id="GBXM01060725">
    <property type="protein sequence ID" value="JAH47852.1"/>
    <property type="molecule type" value="Transcribed_RNA"/>
</dbReference>
<reference evidence="1" key="1">
    <citation type="submission" date="2014-11" db="EMBL/GenBank/DDBJ databases">
        <authorList>
            <person name="Amaro Gonzalez C."/>
        </authorList>
    </citation>
    <scope>NUCLEOTIDE SEQUENCE</scope>
</reference>
<name>A0A0E9T2X7_ANGAN</name>
<accession>A0A0E9T2X7</accession>
<evidence type="ECO:0000313" key="1">
    <source>
        <dbReference type="EMBL" id="JAH47852.1"/>
    </source>
</evidence>
<protein>
    <submittedName>
        <fullName evidence="1">Uncharacterized protein</fullName>
    </submittedName>
</protein>
<organism evidence="1">
    <name type="scientific">Anguilla anguilla</name>
    <name type="common">European freshwater eel</name>
    <name type="synonym">Muraena anguilla</name>
    <dbReference type="NCBI Taxonomy" id="7936"/>
    <lineage>
        <taxon>Eukaryota</taxon>
        <taxon>Metazoa</taxon>
        <taxon>Chordata</taxon>
        <taxon>Craniata</taxon>
        <taxon>Vertebrata</taxon>
        <taxon>Euteleostomi</taxon>
        <taxon>Actinopterygii</taxon>
        <taxon>Neopterygii</taxon>
        <taxon>Teleostei</taxon>
        <taxon>Anguilliformes</taxon>
        <taxon>Anguillidae</taxon>
        <taxon>Anguilla</taxon>
    </lineage>
</organism>
<proteinExistence type="predicted"/>
<sequence>MKAEMFLETQSTVYQMLSYTCFLNDAH</sequence>